<feature type="domain" description="HTH cro/C1-type" evidence="1">
    <location>
        <begin position="14"/>
        <end position="47"/>
    </location>
</feature>
<dbReference type="SUPFAM" id="SSF47413">
    <property type="entry name" value="lambda repressor-like DNA-binding domains"/>
    <property type="match status" value="1"/>
</dbReference>
<dbReference type="RefSeq" id="WP_160835844.1">
    <property type="nucleotide sequence ID" value="NZ_JAIVAK010000005.1"/>
</dbReference>
<proteinExistence type="predicted"/>
<dbReference type="SMART" id="SM00530">
    <property type="entry name" value="HTH_XRE"/>
    <property type="match status" value="1"/>
</dbReference>
<dbReference type="InterPro" id="IPR001387">
    <property type="entry name" value="Cro/C1-type_HTH"/>
</dbReference>
<dbReference type="OrthoDB" id="1796720at2"/>
<dbReference type="InterPro" id="IPR010982">
    <property type="entry name" value="Lambda_DNA-bd_dom_sf"/>
</dbReference>
<evidence type="ECO:0000313" key="2">
    <source>
        <dbReference type="EMBL" id="MYL19460.1"/>
    </source>
</evidence>
<evidence type="ECO:0000259" key="1">
    <source>
        <dbReference type="PROSITE" id="PS50943"/>
    </source>
</evidence>
<evidence type="ECO:0000313" key="3">
    <source>
        <dbReference type="Proteomes" id="UP000460949"/>
    </source>
</evidence>
<dbReference type="Gene3D" id="1.10.260.40">
    <property type="entry name" value="lambda repressor-like DNA-binding domains"/>
    <property type="match status" value="1"/>
</dbReference>
<name>A0A845DPN0_9BACI</name>
<accession>A0A845DPN0</accession>
<dbReference type="Proteomes" id="UP000460949">
    <property type="component" value="Unassembled WGS sequence"/>
</dbReference>
<dbReference type="GO" id="GO:0003677">
    <property type="term" value="F:DNA binding"/>
    <property type="evidence" value="ECO:0007669"/>
    <property type="project" value="InterPro"/>
</dbReference>
<comment type="caution">
    <text evidence="2">The sequence shown here is derived from an EMBL/GenBank/DDBJ whole genome shotgun (WGS) entry which is preliminary data.</text>
</comment>
<dbReference type="PROSITE" id="PS50943">
    <property type="entry name" value="HTH_CROC1"/>
    <property type="match status" value="1"/>
</dbReference>
<sequence length="150" mass="17091">MDQKQIQEIISPKIKLIRVEYGYTQHRMAEIIGLSKKTLVQIEKQRTVAGWTTVTAVCALFRDSEIIRRVLGSAPLEVLETAAHRHIFTDGKEASALETTWKVLSEKGGCKLEQNQISGHYRIQKAGARLFSTWNRVEAEVQLEKIERQS</sequence>
<protein>
    <submittedName>
        <fullName evidence="2">Transcriptional regulator</fullName>
    </submittedName>
</protein>
<dbReference type="AlphaFoldDB" id="A0A845DPN0"/>
<dbReference type="CDD" id="cd00093">
    <property type="entry name" value="HTH_XRE"/>
    <property type="match status" value="1"/>
</dbReference>
<reference evidence="2 3" key="1">
    <citation type="submission" date="2019-11" db="EMBL/GenBank/DDBJ databases">
        <title>Genome sequences of 17 halophilic strains isolated from different environments.</title>
        <authorList>
            <person name="Furrow R.E."/>
        </authorList>
    </citation>
    <scope>NUCLEOTIDE SEQUENCE [LARGE SCALE GENOMIC DNA]</scope>
    <source>
        <strain evidence="2 3">22511_23_Filter</strain>
    </source>
</reference>
<dbReference type="Pfam" id="PF01381">
    <property type="entry name" value="HTH_3"/>
    <property type="match status" value="1"/>
</dbReference>
<gene>
    <name evidence="2" type="ORF">GLW04_06120</name>
</gene>
<dbReference type="EMBL" id="WMET01000001">
    <property type="protein sequence ID" value="MYL19460.1"/>
    <property type="molecule type" value="Genomic_DNA"/>
</dbReference>
<organism evidence="2 3">
    <name type="scientific">Halobacillus litoralis</name>
    <dbReference type="NCBI Taxonomy" id="45668"/>
    <lineage>
        <taxon>Bacteria</taxon>
        <taxon>Bacillati</taxon>
        <taxon>Bacillota</taxon>
        <taxon>Bacilli</taxon>
        <taxon>Bacillales</taxon>
        <taxon>Bacillaceae</taxon>
        <taxon>Halobacillus</taxon>
    </lineage>
</organism>